<proteinExistence type="predicted"/>
<gene>
    <name evidence="2" type="ORF">POM88_021159</name>
</gene>
<evidence type="ECO:0000313" key="2">
    <source>
        <dbReference type="EMBL" id="KAK1383424.1"/>
    </source>
</evidence>
<evidence type="ECO:0000313" key="3">
    <source>
        <dbReference type="Proteomes" id="UP001237642"/>
    </source>
</evidence>
<reference evidence="2" key="1">
    <citation type="submission" date="2023-02" db="EMBL/GenBank/DDBJ databases">
        <title>Genome of toxic invasive species Heracleum sosnowskyi carries increased number of genes despite the absence of recent whole-genome duplications.</title>
        <authorList>
            <person name="Schelkunov M."/>
            <person name="Shtratnikova V."/>
            <person name="Makarenko M."/>
            <person name="Klepikova A."/>
            <person name="Omelchenko D."/>
            <person name="Novikova G."/>
            <person name="Obukhova E."/>
            <person name="Bogdanov V."/>
            <person name="Penin A."/>
            <person name="Logacheva M."/>
        </authorList>
    </citation>
    <scope>NUCLEOTIDE SEQUENCE</scope>
    <source>
        <strain evidence="2">Hsosn_3</strain>
        <tissue evidence="2">Leaf</tissue>
    </source>
</reference>
<feature type="compositionally biased region" description="Acidic residues" evidence="1">
    <location>
        <begin position="166"/>
        <end position="182"/>
    </location>
</feature>
<comment type="caution">
    <text evidence="2">The sequence shown here is derived from an EMBL/GenBank/DDBJ whole genome shotgun (WGS) entry which is preliminary data.</text>
</comment>
<organism evidence="2 3">
    <name type="scientific">Heracleum sosnowskyi</name>
    <dbReference type="NCBI Taxonomy" id="360622"/>
    <lineage>
        <taxon>Eukaryota</taxon>
        <taxon>Viridiplantae</taxon>
        <taxon>Streptophyta</taxon>
        <taxon>Embryophyta</taxon>
        <taxon>Tracheophyta</taxon>
        <taxon>Spermatophyta</taxon>
        <taxon>Magnoliopsida</taxon>
        <taxon>eudicotyledons</taxon>
        <taxon>Gunneridae</taxon>
        <taxon>Pentapetalae</taxon>
        <taxon>asterids</taxon>
        <taxon>campanulids</taxon>
        <taxon>Apiales</taxon>
        <taxon>Apiaceae</taxon>
        <taxon>Apioideae</taxon>
        <taxon>apioid superclade</taxon>
        <taxon>Tordylieae</taxon>
        <taxon>Tordyliinae</taxon>
        <taxon>Heracleum</taxon>
    </lineage>
</organism>
<evidence type="ECO:0000256" key="1">
    <source>
        <dbReference type="SAM" id="MobiDB-lite"/>
    </source>
</evidence>
<dbReference type="Proteomes" id="UP001237642">
    <property type="component" value="Unassembled WGS sequence"/>
</dbReference>
<keyword evidence="3" id="KW-1185">Reference proteome</keyword>
<protein>
    <submittedName>
        <fullName evidence="2">Uncharacterized protein</fullName>
    </submittedName>
</protein>
<dbReference type="AlphaFoldDB" id="A0AAD8ICV0"/>
<dbReference type="EMBL" id="JAUIZM010000005">
    <property type="protein sequence ID" value="KAK1383424.1"/>
    <property type="molecule type" value="Genomic_DNA"/>
</dbReference>
<reference evidence="2" key="2">
    <citation type="submission" date="2023-05" db="EMBL/GenBank/DDBJ databases">
        <authorList>
            <person name="Schelkunov M.I."/>
        </authorList>
    </citation>
    <scope>NUCLEOTIDE SEQUENCE</scope>
    <source>
        <strain evidence="2">Hsosn_3</strain>
        <tissue evidence="2">Leaf</tissue>
    </source>
</reference>
<feature type="region of interest" description="Disordered" evidence="1">
    <location>
        <begin position="160"/>
        <end position="187"/>
    </location>
</feature>
<sequence length="230" mass="25687">MYKLARTCKLLPKVITIVQRSTTIVAVPYDASIWQWLRLNGATKRLSTSLAEDKNIPCSDKTPPNTKGEQHDYYEAYGPKEILRLSTTDSSTDDSDCDANEANERFDALFKAITTAIEEAETQKEILAKCKDGELFCYDPTIKYEPLKRYNVPRFVFSEDSSTDWSDSESDAENETIAEEEAPTPKEGILAGNYDLAKFPTSTNLRSVDEDLAVSPSTYLQSKPAVPDSS</sequence>
<name>A0AAD8ICV0_9APIA</name>
<accession>A0AAD8ICV0</accession>